<name>A0A8M8UVV6_SESIN</name>
<dbReference type="RefSeq" id="XP_020547991.1">
    <property type="nucleotide sequence ID" value="XM_020692332.1"/>
</dbReference>
<evidence type="ECO:0000256" key="7">
    <source>
        <dbReference type="SAM" id="Phobius"/>
    </source>
</evidence>
<dbReference type="Pfam" id="PF00854">
    <property type="entry name" value="PTR2"/>
    <property type="match status" value="1"/>
</dbReference>
<keyword evidence="4 7" id="KW-1133">Transmembrane helix</keyword>
<dbReference type="GO" id="GO:0022857">
    <property type="term" value="F:transmembrane transporter activity"/>
    <property type="evidence" value="ECO:0007669"/>
    <property type="project" value="InterPro"/>
</dbReference>
<protein>
    <submittedName>
        <fullName evidence="9">Protein NRT1/ PTR FAMILY 2.11-like</fullName>
    </submittedName>
</protein>
<sequence>MSSMAPPTLQLWLELTSRTPTVAVTTLSDSPQSLPLFGLLVVNLTAVFKNLHPPHCELGDNRCIGPDAGQMAFLLLGFGLMVVGAGGIRPCNLAFGADQFNPNTESGKRGINSFFNWYYFTVTFAEIVSLTLIVYVQSNVSWSIGLALPTIFMFLSCLLYFVGTRLYVKVKPEGSPITSLVQVATVAFKKRKLELPEQPWINLFNHTPPNSINSKLPYTDQFSFLDKAAIITPEDEIKADGYAANPWNLCSMQQVEEAKCVIRVIPVSLTAILYHIGAQQQYVVFQALQSDRRLGNTGFQIPAASYVIFAMLSLTLWVPVYDRLVVPFMRRIKKGEGITVLQRIGIGLFITIVESLVGAFVEERRRMSALRRGSAVSPMSAMWLVPQLALGGLAEAFNAIGQIEFYYKQFPENMRSIAGAFFFCGSAVSNYAYSFLISVVHRMTEGSSTGDWLPEDLNKGRLDNFYYLVAALCALNFGYFLLCASWYRYKGTGETSTGMEMEAKKLDEHTA</sequence>
<feature type="transmembrane region" description="Helical" evidence="7">
    <location>
        <begin position="298"/>
        <end position="320"/>
    </location>
</feature>
<evidence type="ECO:0000256" key="5">
    <source>
        <dbReference type="ARBA" id="ARBA00023136"/>
    </source>
</evidence>
<comment type="subcellular location">
    <subcellularLocation>
        <location evidence="1">Membrane</location>
        <topology evidence="1">Multi-pass membrane protein</topology>
    </subcellularLocation>
</comment>
<evidence type="ECO:0000256" key="2">
    <source>
        <dbReference type="ARBA" id="ARBA00005982"/>
    </source>
</evidence>
<dbReference type="Proteomes" id="UP000504604">
    <property type="component" value="Linkage group LG3"/>
</dbReference>
<gene>
    <name evidence="9" type="primary">LOC105157114</name>
</gene>
<dbReference type="InterPro" id="IPR000109">
    <property type="entry name" value="POT_fam"/>
</dbReference>
<comment type="similarity">
    <text evidence="6">Belongs to the major facilitator superfamily. Phosphate:H(+) symporter (TC 2.A.1.9) family.</text>
</comment>
<dbReference type="PANTHER" id="PTHR11654">
    <property type="entry name" value="OLIGOPEPTIDE TRANSPORTER-RELATED"/>
    <property type="match status" value="1"/>
</dbReference>
<reference evidence="9" key="1">
    <citation type="submission" date="2025-08" db="UniProtKB">
        <authorList>
            <consortium name="RefSeq"/>
        </authorList>
    </citation>
    <scope>IDENTIFICATION</scope>
</reference>
<dbReference type="GeneID" id="105157114"/>
<comment type="similarity">
    <text evidence="2">Belongs to the major facilitator superfamily. Proton-dependent oligopeptide transporter (POT/PTR) (TC 2.A.17) family.</text>
</comment>
<keyword evidence="5 7" id="KW-0472">Membrane</keyword>
<feature type="transmembrane region" description="Helical" evidence="7">
    <location>
        <begin position="464"/>
        <end position="487"/>
    </location>
</feature>
<feature type="transmembrane region" description="Helical" evidence="7">
    <location>
        <begin position="340"/>
        <end position="361"/>
    </location>
</feature>
<accession>A0A8M8UVV6</accession>
<dbReference type="KEGG" id="sind:105157114"/>
<feature type="transmembrane region" description="Helical" evidence="7">
    <location>
        <begin position="142"/>
        <end position="162"/>
    </location>
</feature>
<keyword evidence="3 7" id="KW-0812">Transmembrane</keyword>
<evidence type="ECO:0000256" key="1">
    <source>
        <dbReference type="ARBA" id="ARBA00004141"/>
    </source>
</evidence>
<proteinExistence type="inferred from homology"/>
<keyword evidence="8" id="KW-1185">Reference proteome</keyword>
<evidence type="ECO:0000256" key="6">
    <source>
        <dbReference type="ARBA" id="ARBA00044504"/>
    </source>
</evidence>
<dbReference type="AlphaFoldDB" id="A0A8M8UVV6"/>
<dbReference type="SUPFAM" id="SSF103473">
    <property type="entry name" value="MFS general substrate transporter"/>
    <property type="match status" value="1"/>
</dbReference>
<evidence type="ECO:0000256" key="3">
    <source>
        <dbReference type="ARBA" id="ARBA00022692"/>
    </source>
</evidence>
<dbReference type="GO" id="GO:0016020">
    <property type="term" value="C:membrane"/>
    <property type="evidence" value="ECO:0007669"/>
    <property type="project" value="UniProtKB-SubCell"/>
</dbReference>
<organism evidence="8 9">
    <name type="scientific">Sesamum indicum</name>
    <name type="common">Oriental sesame</name>
    <name type="synonym">Sesamum orientale</name>
    <dbReference type="NCBI Taxonomy" id="4182"/>
    <lineage>
        <taxon>Eukaryota</taxon>
        <taxon>Viridiplantae</taxon>
        <taxon>Streptophyta</taxon>
        <taxon>Embryophyta</taxon>
        <taxon>Tracheophyta</taxon>
        <taxon>Spermatophyta</taxon>
        <taxon>Magnoliopsida</taxon>
        <taxon>eudicotyledons</taxon>
        <taxon>Gunneridae</taxon>
        <taxon>Pentapetalae</taxon>
        <taxon>asterids</taxon>
        <taxon>lamiids</taxon>
        <taxon>Lamiales</taxon>
        <taxon>Pedaliaceae</taxon>
        <taxon>Sesamum</taxon>
    </lineage>
</organism>
<dbReference type="CDD" id="cd17416">
    <property type="entry name" value="MFS_NPF1_2"/>
    <property type="match status" value="1"/>
</dbReference>
<feature type="transmembrane region" description="Helical" evidence="7">
    <location>
        <begin position="117"/>
        <end position="136"/>
    </location>
</feature>
<evidence type="ECO:0000313" key="9">
    <source>
        <dbReference type="RefSeq" id="XP_020547991.1"/>
    </source>
</evidence>
<dbReference type="InterPro" id="IPR036259">
    <property type="entry name" value="MFS_trans_sf"/>
</dbReference>
<evidence type="ECO:0000256" key="4">
    <source>
        <dbReference type="ARBA" id="ARBA00022989"/>
    </source>
</evidence>
<evidence type="ECO:0000313" key="8">
    <source>
        <dbReference type="Proteomes" id="UP000504604"/>
    </source>
</evidence>
<feature type="transmembrane region" description="Helical" evidence="7">
    <location>
        <begin position="420"/>
        <end position="444"/>
    </location>
</feature>
<dbReference type="OrthoDB" id="8904098at2759"/>
<dbReference type="Gene3D" id="1.20.1250.20">
    <property type="entry name" value="MFS general substrate transporter like domains"/>
    <property type="match status" value="1"/>
</dbReference>